<feature type="region of interest" description="Disordered" evidence="1">
    <location>
        <begin position="227"/>
        <end position="270"/>
    </location>
</feature>
<gene>
    <name evidence="2" type="ORF">H4687_009331</name>
</gene>
<evidence type="ECO:0000313" key="3">
    <source>
        <dbReference type="Proteomes" id="UP000629287"/>
    </source>
</evidence>
<feature type="compositionally biased region" description="Acidic residues" evidence="1">
    <location>
        <begin position="244"/>
        <end position="255"/>
    </location>
</feature>
<dbReference type="EMBL" id="JADBGF010000003">
    <property type="protein sequence ID" value="MBE1603102.1"/>
    <property type="molecule type" value="Genomic_DNA"/>
</dbReference>
<protein>
    <submittedName>
        <fullName evidence="2">CRISPR system Cascade subunit CasA</fullName>
    </submittedName>
</protein>
<name>A0A8I0PFA1_9ACTN</name>
<sequence length="531" mass="59170">MSSPRFETDKEPCIPVLFPDGHQEELGWRDVLLRAHLIKDLALPVPPAASAVLRLLVVMAARVSGLDARGPGRMTARQWAARRRELLAHPAGFDPNAVHAYFDAYIWDLFHPARPFLQDPRLASQCPQRAGVNKLVFGRPEGNNLSWLSPHTDTNPQPVPSAQALWHMLIHHYYGAAGQWSVRTVGDRSLNRAKAGPLRSSLSFHPLGRTLYETLLAGIPKPDSSWPDTVDHCPWEEPLPHPDPDDDGDPVEGPDPDTAPPPVSSPGRLLTGRSRHAVLLIPAPDGRHVTDAYLTWATQKKLPALDPYLIHHFHADEPVTRRHRPRRADADRALWRDLDALLLAGDEDDRKGTQAKSGKGRYTVQRPDAFTTLNDLPPDLRAALRVRVYGFDQDGKTTNRTWYTALTPPIWPWMQECDPAATERIAACRKAAEEIGAHLDSLSQEAWKQTTNAGSPRHLPPWTRSARTLYWPRAEATFWNLLNEPARSARAAFAADAIDALRTATRPAIAQHFRAAEAVATALAQLRLRSR</sequence>
<proteinExistence type="predicted"/>
<reference evidence="2 3" key="1">
    <citation type="submission" date="2020-10" db="EMBL/GenBank/DDBJ databases">
        <title>Sequencing the genomes of 1000 actinobacteria strains.</title>
        <authorList>
            <person name="Klenk H.-P."/>
        </authorList>
    </citation>
    <scope>NUCLEOTIDE SEQUENCE [LARGE SCALE GENOMIC DNA]</scope>
    <source>
        <strain evidence="2 3">DSM 41803</strain>
    </source>
</reference>
<dbReference type="GeneID" id="86833615"/>
<keyword evidence="3" id="KW-1185">Reference proteome</keyword>
<feature type="compositionally biased region" description="Basic and acidic residues" evidence="1">
    <location>
        <begin position="229"/>
        <end position="243"/>
    </location>
</feature>
<dbReference type="RefSeq" id="WP_233443632.1">
    <property type="nucleotide sequence ID" value="NZ_JADBGF010000003.1"/>
</dbReference>
<dbReference type="Pfam" id="PF09481">
    <property type="entry name" value="CRISPR_Cse1"/>
    <property type="match status" value="1"/>
</dbReference>
<evidence type="ECO:0000256" key="1">
    <source>
        <dbReference type="SAM" id="MobiDB-lite"/>
    </source>
</evidence>
<dbReference type="Proteomes" id="UP000629287">
    <property type="component" value="Unassembled WGS sequence"/>
</dbReference>
<dbReference type="NCBIfam" id="TIGR02547">
    <property type="entry name" value="casA_cse1"/>
    <property type="match status" value="1"/>
</dbReference>
<comment type="caution">
    <text evidence="2">The sequence shown here is derived from an EMBL/GenBank/DDBJ whole genome shotgun (WGS) entry which is preliminary data.</text>
</comment>
<evidence type="ECO:0000313" key="2">
    <source>
        <dbReference type="EMBL" id="MBE1603102.1"/>
    </source>
</evidence>
<organism evidence="2 3">
    <name type="scientific">Streptomyces stelliscabiei</name>
    <dbReference type="NCBI Taxonomy" id="146820"/>
    <lineage>
        <taxon>Bacteria</taxon>
        <taxon>Bacillati</taxon>
        <taxon>Actinomycetota</taxon>
        <taxon>Actinomycetes</taxon>
        <taxon>Kitasatosporales</taxon>
        <taxon>Streptomycetaceae</taxon>
        <taxon>Streptomyces</taxon>
    </lineage>
</organism>
<dbReference type="AlphaFoldDB" id="A0A8I0PFA1"/>
<accession>A0A8I0PFA1</accession>
<dbReference type="InterPro" id="IPR013381">
    <property type="entry name" value="CRISPR-assoc_prot_Cse1"/>
</dbReference>